<gene>
    <name evidence="3" type="ORF">S12H4_58609</name>
</gene>
<comment type="caution">
    <text evidence="3">The sequence shown here is derived from an EMBL/GenBank/DDBJ whole genome shotgun (WGS) entry which is preliminary data.</text>
</comment>
<keyword evidence="2" id="KW-0408">Iron</keyword>
<dbReference type="GO" id="GO:0044689">
    <property type="term" value="F:7,8-didemethyl-8-hydroxy-5-deazariboflavin synthase activity"/>
    <property type="evidence" value="ECO:0007669"/>
    <property type="project" value="TreeGrafter"/>
</dbReference>
<dbReference type="EMBL" id="BARW01038111">
    <property type="protein sequence ID" value="GAJ20528.1"/>
    <property type="molecule type" value="Genomic_DNA"/>
</dbReference>
<dbReference type="InterPro" id="IPR034405">
    <property type="entry name" value="F420"/>
</dbReference>
<organism evidence="3">
    <name type="scientific">marine sediment metagenome</name>
    <dbReference type="NCBI Taxonomy" id="412755"/>
    <lineage>
        <taxon>unclassified sequences</taxon>
        <taxon>metagenomes</taxon>
        <taxon>ecological metagenomes</taxon>
    </lineage>
</organism>
<evidence type="ECO:0000313" key="3">
    <source>
        <dbReference type="EMBL" id="GAJ20528.1"/>
    </source>
</evidence>
<keyword evidence="2" id="KW-0411">Iron-sulfur</keyword>
<dbReference type="PANTHER" id="PTHR43076">
    <property type="entry name" value="FO SYNTHASE (COFH)"/>
    <property type="match status" value="1"/>
</dbReference>
<evidence type="ECO:0000256" key="1">
    <source>
        <dbReference type="ARBA" id="ARBA00001966"/>
    </source>
</evidence>
<proteinExistence type="predicted"/>
<comment type="cofactor">
    <cofactor evidence="1">
        <name>[4Fe-4S] cluster</name>
        <dbReference type="ChEBI" id="CHEBI:49883"/>
    </cofactor>
</comment>
<evidence type="ECO:0000256" key="2">
    <source>
        <dbReference type="ARBA" id="ARBA00022485"/>
    </source>
</evidence>
<sequence>MQKMLYFGVNDLGGTLMEENISRLSGAPAGEYMSPEDFERLIKDAGRTPRRRSTLYELLVSAQNSVEF</sequence>
<dbReference type="GO" id="GO:0051539">
    <property type="term" value="F:4 iron, 4 sulfur cluster binding"/>
    <property type="evidence" value="ECO:0007669"/>
    <property type="project" value="UniProtKB-KW"/>
</dbReference>
<dbReference type="PANTHER" id="PTHR43076:SF1">
    <property type="entry name" value="LIPOYL SYNTHASE 2"/>
    <property type="match status" value="1"/>
</dbReference>
<protein>
    <submittedName>
        <fullName evidence="3">Uncharacterized protein</fullName>
    </submittedName>
</protein>
<reference evidence="3" key="1">
    <citation type="journal article" date="2014" name="Front. Microbiol.">
        <title>High frequency of phylogenetically diverse reductive dehalogenase-homologous genes in deep subseafloor sedimentary metagenomes.</title>
        <authorList>
            <person name="Kawai M."/>
            <person name="Futagami T."/>
            <person name="Toyoda A."/>
            <person name="Takaki Y."/>
            <person name="Nishi S."/>
            <person name="Hori S."/>
            <person name="Arai W."/>
            <person name="Tsubouchi T."/>
            <person name="Morono Y."/>
            <person name="Uchiyama I."/>
            <person name="Ito T."/>
            <person name="Fujiyama A."/>
            <person name="Inagaki F."/>
            <person name="Takami H."/>
        </authorList>
    </citation>
    <scope>NUCLEOTIDE SEQUENCE</scope>
    <source>
        <strain evidence="3">Expedition CK06-06</strain>
    </source>
</reference>
<dbReference type="AlphaFoldDB" id="X1USR2"/>
<accession>X1USR2</accession>
<keyword evidence="2" id="KW-0479">Metal-binding</keyword>
<name>X1USR2_9ZZZZ</name>
<keyword evidence="2" id="KW-0004">4Fe-4S</keyword>